<protein>
    <recommendedName>
        <fullName evidence="9">Cobalamin biosynthesis protein CobD</fullName>
    </recommendedName>
</protein>
<dbReference type="Pfam" id="PF03186">
    <property type="entry name" value="CobD_Cbib"/>
    <property type="match status" value="1"/>
</dbReference>
<evidence type="ECO:0000256" key="6">
    <source>
        <dbReference type="ARBA" id="ARBA00022692"/>
    </source>
</evidence>
<reference evidence="10 11" key="1">
    <citation type="submission" date="2016-10" db="EMBL/GenBank/DDBJ databases">
        <authorList>
            <person name="de Groot N.N."/>
        </authorList>
    </citation>
    <scope>NUCLEOTIDE SEQUENCE [LARGE SCALE GENOMIC DNA]</scope>
    <source>
        <strain evidence="10 11">GAS522</strain>
    </source>
</reference>
<dbReference type="PANTHER" id="PTHR34308:SF1">
    <property type="entry name" value="COBALAMIN BIOSYNTHESIS PROTEIN CBIB"/>
    <property type="match status" value="1"/>
</dbReference>
<feature type="transmembrane region" description="Helical" evidence="9">
    <location>
        <begin position="51"/>
        <end position="72"/>
    </location>
</feature>
<keyword evidence="4 9" id="KW-1003">Cell membrane</keyword>
<dbReference type="UniPathway" id="UPA00148"/>
<comment type="caution">
    <text evidence="9">Lacks conserved residue(s) required for the propagation of feature annotation.</text>
</comment>
<dbReference type="NCBIfam" id="TIGR00380">
    <property type="entry name" value="cobal_cbiB"/>
    <property type="match status" value="1"/>
</dbReference>
<dbReference type="AlphaFoldDB" id="A0A1M7FHI3"/>
<sequence>MLLALAIDAVLGWPPAIHARIGHPVTWIGALISVLDRSFNREDASETTRRMAGIGVAIAVIAVVAGGAWVCASMLPGGWPGLILAAILAWPLVAARSMHDHVDAVARPLLAGDLPAARQAVAMIVGRDPSQLDAAGIARAATESLAENTSDGIVAPLFWGAIFGLPGIAAYKAINTLDSMIGHRTPRHEAFGWAAARIDDVANLIPARLTGVLFAIVSVRPRVALATMWRDAGHHRSPNAGWPEAAMAGALRIRLSGPRIYEGRLSQEPWLNAEAPDPSAADLNRALALYRRAMFVLAAGLALLAVL</sequence>
<dbReference type="Proteomes" id="UP000183208">
    <property type="component" value="Unassembled WGS sequence"/>
</dbReference>
<accession>A0A1M7FHI3</accession>
<keyword evidence="5 9" id="KW-0169">Cobalamin biosynthesis</keyword>
<dbReference type="GO" id="GO:0015420">
    <property type="term" value="F:ABC-type vitamin B12 transporter activity"/>
    <property type="evidence" value="ECO:0007669"/>
    <property type="project" value="UniProtKB-UniRule"/>
</dbReference>
<dbReference type="GO" id="GO:0048472">
    <property type="term" value="F:threonine-phosphate decarboxylase activity"/>
    <property type="evidence" value="ECO:0007669"/>
    <property type="project" value="InterPro"/>
</dbReference>
<keyword evidence="8 9" id="KW-0472">Membrane</keyword>
<comment type="similarity">
    <text evidence="3 9">Belongs to the CobD/CbiB family.</text>
</comment>
<evidence type="ECO:0000256" key="3">
    <source>
        <dbReference type="ARBA" id="ARBA00006263"/>
    </source>
</evidence>
<dbReference type="GO" id="GO:0009236">
    <property type="term" value="P:cobalamin biosynthetic process"/>
    <property type="evidence" value="ECO:0007669"/>
    <property type="project" value="UniProtKB-UniRule"/>
</dbReference>
<evidence type="ECO:0000256" key="9">
    <source>
        <dbReference type="HAMAP-Rule" id="MF_00024"/>
    </source>
</evidence>
<evidence type="ECO:0000256" key="7">
    <source>
        <dbReference type="ARBA" id="ARBA00022989"/>
    </source>
</evidence>
<comment type="subcellular location">
    <subcellularLocation>
        <location evidence="1 9">Cell membrane</location>
        <topology evidence="1 9">Multi-pass membrane protein</topology>
    </subcellularLocation>
</comment>
<dbReference type="EMBL" id="FNTI01000001">
    <property type="protein sequence ID" value="SEE07922.1"/>
    <property type="molecule type" value="Genomic_DNA"/>
</dbReference>
<comment type="function">
    <text evidence="9">Converts cobyric acid to cobinamide by the addition of aminopropanol on the F carboxylic group.</text>
</comment>
<evidence type="ECO:0000256" key="5">
    <source>
        <dbReference type="ARBA" id="ARBA00022573"/>
    </source>
</evidence>
<feature type="transmembrane region" description="Helical" evidence="9">
    <location>
        <begin position="79"/>
        <end position="98"/>
    </location>
</feature>
<proteinExistence type="inferred from homology"/>
<dbReference type="PANTHER" id="PTHR34308">
    <property type="entry name" value="COBALAMIN BIOSYNTHESIS PROTEIN CBIB"/>
    <property type="match status" value="1"/>
</dbReference>
<organism evidence="10 11">
    <name type="scientific">Bradyrhizobium lablabi</name>
    <dbReference type="NCBI Taxonomy" id="722472"/>
    <lineage>
        <taxon>Bacteria</taxon>
        <taxon>Pseudomonadati</taxon>
        <taxon>Pseudomonadota</taxon>
        <taxon>Alphaproteobacteria</taxon>
        <taxon>Hyphomicrobiales</taxon>
        <taxon>Nitrobacteraceae</taxon>
        <taxon>Bradyrhizobium</taxon>
    </lineage>
</organism>
<feature type="transmembrane region" description="Helical" evidence="9">
    <location>
        <begin position="153"/>
        <end position="174"/>
    </location>
</feature>
<evidence type="ECO:0000256" key="4">
    <source>
        <dbReference type="ARBA" id="ARBA00022475"/>
    </source>
</evidence>
<gene>
    <name evidence="9" type="primary">cobD</name>
    <name evidence="10" type="ORF">SAMN05444171_6183</name>
</gene>
<name>A0A1M7FHI3_9BRAD</name>
<evidence type="ECO:0000256" key="1">
    <source>
        <dbReference type="ARBA" id="ARBA00004651"/>
    </source>
</evidence>
<evidence type="ECO:0000313" key="11">
    <source>
        <dbReference type="Proteomes" id="UP000183208"/>
    </source>
</evidence>
<evidence type="ECO:0000256" key="2">
    <source>
        <dbReference type="ARBA" id="ARBA00004953"/>
    </source>
</evidence>
<dbReference type="InterPro" id="IPR004485">
    <property type="entry name" value="Cobalamin_biosynth_CobD/CbiB"/>
</dbReference>
<keyword evidence="6 9" id="KW-0812">Transmembrane</keyword>
<dbReference type="HAMAP" id="MF_00024">
    <property type="entry name" value="CobD_CbiB"/>
    <property type="match status" value="1"/>
</dbReference>
<evidence type="ECO:0000313" key="10">
    <source>
        <dbReference type="EMBL" id="SEE07922.1"/>
    </source>
</evidence>
<keyword evidence="7 9" id="KW-1133">Transmembrane helix</keyword>
<comment type="pathway">
    <text evidence="2 9">Cofactor biosynthesis; adenosylcobalamin biosynthesis.</text>
</comment>
<dbReference type="GO" id="GO:0005886">
    <property type="term" value="C:plasma membrane"/>
    <property type="evidence" value="ECO:0007669"/>
    <property type="project" value="UniProtKB-SubCell"/>
</dbReference>
<feature type="transmembrane region" description="Helical" evidence="9">
    <location>
        <begin position="289"/>
        <end position="306"/>
    </location>
</feature>
<evidence type="ECO:0000256" key="8">
    <source>
        <dbReference type="ARBA" id="ARBA00023136"/>
    </source>
</evidence>